<dbReference type="Pfam" id="PF00046">
    <property type="entry name" value="Homeodomain"/>
    <property type="match status" value="1"/>
</dbReference>
<dbReference type="PANTHER" id="PTHR11636:SF5">
    <property type="entry name" value="POU DOMAIN MOTIF 3, ISOFORM F"/>
    <property type="match status" value="1"/>
</dbReference>
<dbReference type="InterPro" id="IPR009057">
    <property type="entry name" value="Homeodomain-like_sf"/>
</dbReference>
<dbReference type="InterPro" id="IPR001356">
    <property type="entry name" value="HD"/>
</dbReference>
<evidence type="ECO:0000256" key="1">
    <source>
        <dbReference type="ARBA" id="ARBA00004123"/>
    </source>
</evidence>
<dbReference type="EMBL" id="MNPL01001920">
    <property type="protein sequence ID" value="OQR78682.1"/>
    <property type="molecule type" value="Genomic_DNA"/>
</dbReference>
<evidence type="ECO:0000256" key="4">
    <source>
        <dbReference type="ARBA" id="ARBA00023242"/>
    </source>
</evidence>
<dbReference type="SMART" id="SM00352">
    <property type="entry name" value="POU"/>
    <property type="match status" value="1"/>
</dbReference>
<dbReference type="GO" id="GO:0000981">
    <property type="term" value="F:DNA-binding transcription factor activity, RNA polymerase II-specific"/>
    <property type="evidence" value="ECO:0007669"/>
    <property type="project" value="TreeGrafter"/>
</dbReference>
<evidence type="ECO:0000256" key="5">
    <source>
        <dbReference type="PROSITE-ProRule" id="PRU00108"/>
    </source>
</evidence>
<name>A0A1V9XZ11_9ACAR</name>
<dbReference type="PROSITE" id="PS00035">
    <property type="entry name" value="POU_1"/>
    <property type="match status" value="1"/>
</dbReference>
<proteinExistence type="inferred from homology"/>
<evidence type="ECO:0000256" key="2">
    <source>
        <dbReference type="ARBA" id="ARBA00023125"/>
    </source>
</evidence>
<comment type="subcellular location">
    <subcellularLocation>
        <location evidence="1 5 6">Nucleus</location>
    </subcellularLocation>
</comment>
<dbReference type="Gene3D" id="1.10.10.60">
    <property type="entry name" value="Homeodomain-like"/>
    <property type="match status" value="1"/>
</dbReference>
<keyword evidence="3 5" id="KW-0371">Homeobox</keyword>
<dbReference type="Gene3D" id="1.10.260.40">
    <property type="entry name" value="lambda repressor-like DNA-binding domains"/>
    <property type="match status" value="1"/>
</dbReference>
<gene>
    <name evidence="11" type="ORF">BIW11_06251</name>
</gene>
<dbReference type="SMART" id="SM00389">
    <property type="entry name" value="HOX"/>
    <property type="match status" value="1"/>
</dbReference>
<feature type="DNA-binding region" description="Homeobox" evidence="5">
    <location>
        <begin position="266"/>
        <end position="325"/>
    </location>
</feature>
<evidence type="ECO:0000313" key="12">
    <source>
        <dbReference type="Proteomes" id="UP000192247"/>
    </source>
</evidence>
<dbReference type="CDD" id="cd00086">
    <property type="entry name" value="homeodomain"/>
    <property type="match status" value="1"/>
</dbReference>
<dbReference type="InterPro" id="IPR000327">
    <property type="entry name" value="POU_dom"/>
</dbReference>
<evidence type="ECO:0000256" key="6">
    <source>
        <dbReference type="RuleBase" id="RU000682"/>
    </source>
</evidence>
<dbReference type="AlphaFoldDB" id="A0A1V9XZ11"/>
<keyword evidence="12" id="KW-1185">Reference proteome</keyword>
<dbReference type="GO" id="GO:0000978">
    <property type="term" value="F:RNA polymerase II cis-regulatory region sequence-specific DNA binding"/>
    <property type="evidence" value="ECO:0007669"/>
    <property type="project" value="TreeGrafter"/>
</dbReference>
<feature type="domain" description="POU-specific" evidence="10">
    <location>
        <begin position="167"/>
        <end position="241"/>
    </location>
</feature>
<organism evidence="11 12">
    <name type="scientific">Tropilaelaps mercedesae</name>
    <dbReference type="NCBI Taxonomy" id="418985"/>
    <lineage>
        <taxon>Eukaryota</taxon>
        <taxon>Metazoa</taxon>
        <taxon>Ecdysozoa</taxon>
        <taxon>Arthropoda</taxon>
        <taxon>Chelicerata</taxon>
        <taxon>Arachnida</taxon>
        <taxon>Acari</taxon>
        <taxon>Parasitiformes</taxon>
        <taxon>Mesostigmata</taxon>
        <taxon>Gamasina</taxon>
        <taxon>Dermanyssoidea</taxon>
        <taxon>Laelapidae</taxon>
        <taxon>Tropilaelaps</taxon>
    </lineage>
</organism>
<feature type="domain" description="Homeobox" evidence="9">
    <location>
        <begin position="264"/>
        <end position="324"/>
    </location>
</feature>
<dbReference type="PROSITE" id="PS51179">
    <property type="entry name" value="POU_3"/>
    <property type="match status" value="1"/>
</dbReference>
<dbReference type="GO" id="GO:0005634">
    <property type="term" value="C:nucleus"/>
    <property type="evidence" value="ECO:0007669"/>
    <property type="project" value="UniProtKB-SubCell"/>
</dbReference>
<dbReference type="Pfam" id="PF00157">
    <property type="entry name" value="Pou"/>
    <property type="match status" value="1"/>
</dbReference>
<dbReference type="PROSITE" id="PS50071">
    <property type="entry name" value="HOMEOBOX_2"/>
    <property type="match status" value="1"/>
</dbReference>
<dbReference type="InterPro" id="IPR010982">
    <property type="entry name" value="Lambda_DNA-bd_dom_sf"/>
</dbReference>
<dbReference type="PANTHER" id="PTHR11636">
    <property type="entry name" value="POU DOMAIN"/>
    <property type="match status" value="1"/>
</dbReference>
<feature type="compositionally biased region" description="Pro residues" evidence="8">
    <location>
        <begin position="117"/>
        <end position="127"/>
    </location>
</feature>
<keyword evidence="2 5" id="KW-0238">DNA-binding</keyword>
<dbReference type="PRINTS" id="PR00028">
    <property type="entry name" value="POUDOMAIN"/>
</dbReference>
<feature type="region of interest" description="Disordered" evidence="8">
    <location>
        <begin position="111"/>
        <end position="157"/>
    </location>
</feature>
<dbReference type="PROSITE" id="PS00465">
    <property type="entry name" value="POU_2"/>
    <property type="match status" value="1"/>
</dbReference>
<dbReference type="SUPFAM" id="SSF47413">
    <property type="entry name" value="lambda repressor-like DNA-binding domains"/>
    <property type="match status" value="1"/>
</dbReference>
<dbReference type="InterPro" id="IPR050255">
    <property type="entry name" value="POU_domain_TF"/>
</dbReference>
<evidence type="ECO:0000259" key="10">
    <source>
        <dbReference type="PROSITE" id="PS51179"/>
    </source>
</evidence>
<accession>A0A1V9XZ11</accession>
<reference evidence="11 12" key="1">
    <citation type="journal article" date="2017" name="Gigascience">
        <title>Draft genome of the honey bee ectoparasitic mite, Tropilaelaps mercedesae, is shaped by the parasitic life history.</title>
        <authorList>
            <person name="Dong X."/>
            <person name="Armstrong S.D."/>
            <person name="Xia D."/>
            <person name="Makepeace B.L."/>
            <person name="Darby A.C."/>
            <person name="Kadowaki T."/>
        </authorList>
    </citation>
    <scope>NUCLEOTIDE SEQUENCE [LARGE SCALE GENOMIC DNA]</scope>
    <source>
        <strain evidence="11">Wuxi-XJTLU</strain>
    </source>
</reference>
<comment type="similarity">
    <text evidence="7">Belongs to the POU transcription factor family.</text>
</comment>
<dbReference type="Proteomes" id="UP000192247">
    <property type="component" value="Unassembled WGS sequence"/>
</dbReference>
<comment type="caution">
    <text evidence="11">The sequence shown here is derived from an EMBL/GenBank/DDBJ whole genome shotgun (WGS) entry which is preliminary data.</text>
</comment>
<keyword evidence="4 5" id="KW-0539">Nucleus</keyword>
<protein>
    <recommendedName>
        <fullName evidence="7">POU domain protein</fullName>
    </recommendedName>
</protein>
<evidence type="ECO:0000256" key="3">
    <source>
        <dbReference type="ARBA" id="ARBA00023155"/>
    </source>
</evidence>
<evidence type="ECO:0000256" key="7">
    <source>
        <dbReference type="RuleBase" id="RU361194"/>
    </source>
</evidence>
<evidence type="ECO:0000313" key="11">
    <source>
        <dbReference type="EMBL" id="OQR78682.1"/>
    </source>
</evidence>
<evidence type="ECO:0000256" key="8">
    <source>
        <dbReference type="SAM" id="MobiDB-lite"/>
    </source>
</evidence>
<evidence type="ECO:0000259" key="9">
    <source>
        <dbReference type="PROSITE" id="PS50071"/>
    </source>
</evidence>
<keyword evidence="7" id="KW-0804">Transcription</keyword>
<feature type="region of interest" description="Disordered" evidence="8">
    <location>
        <begin position="358"/>
        <end position="387"/>
    </location>
</feature>
<dbReference type="OrthoDB" id="10066259at2759"/>
<dbReference type="InParanoid" id="A0A1V9XZ11"/>
<dbReference type="InterPro" id="IPR013847">
    <property type="entry name" value="POU"/>
</dbReference>
<feature type="compositionally biased region" description="Polar residues" evidence="8">
    <location>
        <begin position="141"/>
        <end position="157"/>
    </location>
</feature>
<dbReference type="STRING" id="418985.A0A1V9XZ11"/>
<sequence length="387" mass="41933">MDQSTVCTGAKSEPIESITQLKMKQLQESLVVSAGSKVLTGLHNVTMGPYVKSEIKVEAVETNCSGSPAKRLALSSAAAAGADDWHQQVGDDSPVQQLPQQTQVASSHCGIVVPQTPNIPPLSPSPPALITAESTDDNRPGSVQSGGTDESKETQQQVISSTEANIVDGINLEEIKNFARAFKMRRLSLGLTQTQVGVLLSATEGPSYSQSAICRFEKLDITPKSAQKIKPVLERWMKEMEDKHNASGTACEVVDLPDSAVDSNKKRKRRTSFAPSAINTLNCYFKENTHPSSAEMNALAERLGYDKEVVRVWFCNKRQTLKNNYKKQQHLLQQQLQLRNQGLLPAVGPLDGSFLTEDANTQDSDRCSTAHSAMSGGAADETIVPNL</sequence>
<dbReference type="SUPFAM" id="SSF46689">
    <property type="entry name" value="Homeodomain-like"/>
    <property type="match status" value="1"/>
</dbReference>